<accession>A0ACC2DL25</accession>
<evidence type="ECO:0000313" key="1">
    <source>
        <dbReference type="EMBL" id="KAJ7554687.1"/>
    </source>
</evidence>
<dbReference type="EMBL" id="CM055096">
    <property type="protein sequence ID" value="KAJ7554687.1"/>
    <property type="molecule type" value="Genomic_DNA"/>
</dbReference>
<comment type="caution">
    <text evidence="1">The sequence shown here is derived from an EMBL/GenBank/DDBJ whole genome shotgun (WGS) entry which is preliminary data.</text>
</comment>
<organism evidence="1 2">
    <name type="scientific">Diphasiastrum complanatum</name>
    <name type="common">Issler's clubmoss</name>
    <name type="synonym">Lycopodium complanatum</name>
    <dbReference type="NCBI Taxonomy" id="34168"/>
    <lineage>
        <taxon>Eukaryota</taxon>
        <taxon>Viridiplantae</taxon>
        <taxon>Streptophyta</taxon>
        <taxon>Embryophyta</taxon>
        <taxon>Tracheophyta</taxon>
        <taxon>Lycopodiopsida</taxon>
        <taxon>Lycopodiales</taxon>
        <taxon>Lycopodiaceae</taxon>
        <taxon>Lycopodioideae</taxon>
        <taxon>Diphasiastrum</taxon>
    </lineage>
</organism>
<gene>
    <name evidence="1" type="ORF">O6H91_05G004600</name>
</gene>
<proteinExistence type="predicted"/>
<name>A0ACC2DL25_DIPCM</name>
<reference evidence="2" key="1">
    <citation type="journal article" date="2024" name="Proc. Natl. Acad. Sci. U.S.A.">
        <title>Extraordinary preservation of gene collinearity over three hundred million years revealed in homosporous lycophytes.</title>
        <authorList>
            <person name="Li C."/>
            <person name="Wickell D."/>
            <person name="Kuo L.Y."/>
            <person name="Chen X."/>
            <person name="Nie B."/>
            <person name="Liao X."/>
            <person name="Peng D."/>
            <person name="Ji J."/>
            <person name="Jenkins J."/>
            <person name="Williams M."/>
            <person name="Shu S."/>
            <person name="Plott C."/>
            <person name="Barry K."/>
            <person name="Rajasekar S."/>
            <person name="Grimwood J."/>
            <person name="Han X."/>
            <person name="Sun S."/>
            <person name="Hou Z."/>
            <person name="He W."/>
            <person name="Dai G."/>
            <person name="Sun C."/>
            <person name="Schmutz J."/>
            <person name="Leebens-Mack J.H."/>
            <person name="Li F.W."/>
            <person name="Wang L."/>
        </authorList>
    </citation>
    <scope>NUCLEOTIDE SEQUENCE [LARGE SCALE GENOMIC DNA]</scope>
    <source>
        <strain evidence="2">cv. PW_Plant_1</strain>
    </source>
</reference>
<protein>
    <submittedName>
        <fullName evidence="1">Uncharacterized protein</fullName>
    </submittedName>
</protein>
<dbReference type="Proteomes" id="UP001162992">
    <property type="component" value="Chromosome 5"/>
</dbReference>
<sequence>MGKEPMTDVNGRPFKSFLDIIQGKEGRFRENLLGKRVDYSFYNTLIKDNFTYICQKNLLLHTAREPSRIIKTLPHGQQATTMATPGLSLYSCD</sequence>
<keyword evidence="2" id="KW-1185">Reference proteome</keyword>
<evidence type="ECO:0000313" key="2">
    <source>
        <dbReference type="Proteomes" id="UP001162992"/>
    </source>
</evidence>